<dbReference type="EMBL" id="JAODUO010000409">
    <property type="protein sequence ID" value="KAK2181155.1"/>
    <property type="molecule type" value="Genomic_DNA"/>
</dbReference>
<reference evidence="1" key="1">
    <citation type="journal article" date="2023" name="Mol. Biol. Evol.">
        <title>Third-Generation Sequencing Reveals the Adaptive Role of the Epigenome in Three Deep-Sea Polychaetes.</title>
        <authorList>
            <person name="Perez M."/>
            <person name="Aroh O."/>
            <person name="Sun Y."/>
            <person name="Lan Y."/>
            <person name="Juniper S.K."/>
            <person name="Young C.R."/>
            <person name="Angers B."/>
            <person name="Qian P.Y."/>
        </authorList>
    </citation>
    <scope>NUCLEOTIDE SEQUENCE</scope>
    <source>
        <strain evidence="1">R07B-5</strain>
    </source>
</reference>
<accession>A0AAD9L236</accession>
<evidence type="ECO:0000313" key="2">
    <source>
        <dbReference type="Proteomes" id="UP001209878"/>
    </source>
</evidence>
<name>A0AAD9L236_RIDPI</name>
<protein>
    <submittedName>
        <fullName evidence="1">Uncharacterized protein</fullName>
    </submittedName>
</protein>
<evidence type="ECO:0000313" key="1">
    <source>
        <dbReference type="EMBL" id="KAK2181155.1"/>
    </source>
</evidence>
<dbReference type="Proteomes" id="UP001209878">
    <property type="component" value="Unassembled WGS sequence"/>
</dbReference>
<keyword evidence="2" id="KW-1185">Reference proteome</keyword>
<sequence length="101" mass="11289">MPNHSFHLTDALQSFKYIMHAHTQTQAHVGSSFFIDIVSGHSFNVPEERVVFKGVIRSPGSPISLFLSGVFLDKRLTVKPVSHDAKIRGHKTSSGDVYVRR</sequence>
<comment type="caution">
    <text evidence="1">The sequence shown here is derived from an EMBL/GenBank/DDBJ whole genome shotgun (WGS) entry which is preliminary data.</text>
</comment>
<dbReference type="AlphaFoldDB" id="A0AAD9L236"/>
<gene>
    <name evidence="1" type="ORF">NP493_409g07031</name>
</gene>
<organism evidence="1 2">
    <name type="scientific">Ridgeia piscesae</name>
    <name type="common">Tubeworm</name>
    <dbReference type="NCBI Taxonomy" id="27915"/>
    <lineage>
        <taxon>Eukaryota</taxon>
        <taxon>Metazoa</taxon>
        <taxon>Spiralia</taxon>
        <taxon>Lophotrochozoa</taxon>
        <taxon>Annelida</taxon>
        <taxon>Polychaeta</taxon>
        <taxon>Sedentaria</taxon>
        <taxon>Canalipalpata</taxon>
        <taxon>Sabellida</taxon>
        <taxon>Siboglinidae</taxon>
        <taxon>Ridgeia</taxon>
    </lineage>
</organism>
<proteinExistence type="predicted"/>